<evidence type="ECO:0000313" key="2">
    <source>
        <dbReference type="EMBL" id="JAC74921.1"/>
    </source>
</evidence>
<sequence length="68" mass="7431">LRIREGPEQVPETGEPAETTAAVQSVLEAAANHREVVRRKAAYVAEHFLHALGESDRGKRRDISLPGS</sequence>
<evidence type="ECO:0000256" key="1">
    <source>
        <dbReference type="SAM" id="MobiDB-lite"/>
    </source>
</evidence>
<feature type="non-terminal residue" evidence="2">
    <location>
        <position position="68"/>
    </location>
</feature>
<feature type="non-terminal residue" evidence="2">
    <location>
        <position position="1"/>
    </location>
</feature>
<organism evidence="2">
    <name type="scientific">Tetraselmis sp. GSL018</name>
    <dbReference type="NCBI Taxonomy" id="582737"/>
    <lineage>
        <taxon>Eukaryota</taxon>
        <taxon>Viridiplantae</taxon>
        <taxon>Chlorophyta</taxon>
        <taxon>core chlorophytes</taxon>
        <taxon>Chlorodendrophyceae</taxon>
        <taxon>Chlorodendrales</taxon>
        <taxon>Chlorodendraceae</taxon>
        <taxon>Tetraselmis</taxon>
    </lineage>
</organism>
<gene>
    <name evidence="2" type="ORF">TSPGSL018_24652</name>
</gene>
<feature type="region of interest" description="Disordered" evidence="1">
    <location>
        <begin position="1"/>
        <end position="20"/>
    </location>
</feature>
<dbReference type="EMBL" id="GBEZ01010801">
    <property type="protein sequence ID" value="JAC74921.1"/>
    <property type="molecule type" value="Transcribed_RNA"/>
</dbReference>
<name>A0A061RWH1_9CHLO</name>
<reference evidence="2" key="1">
    <citation type="submission" date="2014-05" db="EMBL/GenBank/DDBJ databases">
        <title>The transcriptome of the halophilic microalga Tetraselmis sp. GSL018 isolated from the Great Salt Lake, Utah.</title>
        <authorList>
            <person name="Jinkerson R.E."/>
            <person name="D'Adamo S."/>
            <person name="Posewitz M.C."/>
        </authorList>
    </citation>
    <scope>NUCLEOTIDE SEQUENCE</scope>
    <source>
        <strain evidence="2">GSL018</strain>
    </source>
</reference>
<protein>
    <submittedName>
        <fullName evidence="2">Uncharacterized protein</fullName>
    </submittedName>
</protein>
<proteinExistence type="predicted"/>
<accession>A0A061RWH1</accession>
<dbReference type="AlphaFoldDB" id="A0A061RWH1"/>